<dbReference type="EMBL" id="VUJX02000006">
    <property type="protein sequence ID" value="KAL0935698.1"/>
    <property type="molecule type" value="Genomic_DNA"/>
</dbReference>
<name>A0ACC3YUV4_COLTU</name>
<comment type="caution">
    <text evidence="1">The sequence shown here is derived from an EMBL/GenBank/DDBJ whole genome shotgun (WGS) entry which is preliminary data.</text>
</comment>
<protein>
    <submittedName>
        <fullName evidence="1">Uncharacterized protein</fullName>
    </submittedName>
</protein>
<evidence type="ECO:0000313" key="2">
    <source>
        <dbReference type="Proteomes" id="UP000805649"/>
    </source>
</evidence>
<dbReference type="Proteomes" id="UP000805649">
    <property type="component" value="Unassembled WGS sequence"/>
</dbReference>
<organism evidence="1 2">
    <name type="scientific">Colletotrichum truncatum</name>
    <name type="common">Anthracnose fungus</name>
    <name type="synonym">Colletotrichum capsici</name>
    <dbReference type="NCBI Taxonomy" id="5467"/>
    <lineage>
        <taxon>Eukaryota</taxon>
        <taxon>Fungi</taxon>
        <taxon>Dikarya</taxon>
        <taxon>Ascomycota</taxon>
        <taxon>Pezizomycotina</taxon>
        <taxon>Sordariomycetes</taxon>
        <taxon>Hypocreomycetidae</taxon>
        <taxon>Glomerellales</taxon>
        <taxon>Glomerellaceae</taxon>
        <taxon>Colletotrichum</taxon>
        <taxon>Colletotrichum truncatum species complex</taxon>
    </lineage>
</organism>
<accession>A0ACC3YUV4</accession>
<keyword evidence="2" id="KW-1185">Reference proteome</keyword>
<gene>
    <name evidence="1" type="ORF">CTRU02_210289</name>
</gene>
<reference evidence="1 2" key="1">
    <citation type="journal article" date="2020" name="Phytopathology">
        <title>Genome Sequence Resources of Colletotrichum truncatum, C. plurivorum, C. musicola, and C. sojae: Four Species Pathogenic to Soybean (Glycine max).</title>
        <authorList>
            <person name="Rogerio F."/>
            <person name="Boufleur T.R."/>
            <person name="Ciampi-Guillardi M."/>
            <person name="Sukno S.A."/>
            <person name="Thon M.R."/>
            <person name="Massola Junior N.S."/>
            <person name="Baroncelli R."/>
        </authorList>
    </citation>
    <scope>NUCLEOTIDE SEQUENCE [LARGE SCALE GENOMIC DNA]</scope>
    <source>
        <strain evidence="1 2">CMES1059</strain>
    </source>
</reference>
<evidence type="ECO:0000313" key="1">
    <source>
        <dbReference type="EMBL" id="KAL0935698.1"/>
    </source>
</evidence>
<sequence>MKLHLYLALGLAPVPILANLNAYEILMFYDMYRSDYEKDSSSVKIAKGCKDCDFEQFVIHIDRLNIFSDIDGGFVDPKNPGLDEIEGWGDSDELVYDAKKLLGGLWRDEDNSSRPGHPTVIERLVDRMTELRKDGDPARLEQITGAMEYAHYSRRSSQAKDLLAYVDGRLSKERLGKGKTRSVGYFGGVFDEFDSTATIESVQQTKRAAMRKEIVAIGRDINSGSVSTSSNSKRSLANNQLLKRAFGDGMTVMSLQRGLDTLRMPSRRKC</sequence>
<proteinExistence type="predicted"/>